<organism evidence="2 3">
    <name type="scientific">Pantoea rodasii</name>
    <dbReference type="NCBI Taxonomy" id="1076549"/>
    <lineage>
        <taxon>Bacteria</taxon>
        <taxon>Pseudomonadati</taxon>
        <taxon>Pseudomonadota</taxon>
        <taxon>Gammaproteobacteria</taxon>
        <taxon>Enterobacterales</taxon>
        <taxon>Erwiniaceae</taxon>
        <taxon>Pantoea</taxon>
    </lineage>
</organism>
<evidence type="ECO:0008006" key="4">
    <source>
        <dbReference type="Google" id="ProtNLM"/>
    </source>
</evidence>
<dbReference type="InterPro" id="IPR006311">
    <property type="entry name" value="TAT_signal"/>
</dbReference>
<gene>
    <name evidence="2" type="ORF">QU24_24835</name>
</gene>
<comment type="caution">
    <text evidence="2">The sequence shown here is derived from an EMBL/GenBank/DDBJ whole genome shotgun (WGS) entry which is preliminary data.</text>
</comment>
<keyword evidence="1" id="KW-0812">Transmembrane</keyword>
<name>A0A0B1QX55_9GAMM</name>
<keyword evidence="1" id="KW-0472">Membrane</keyword>
<dbReference type="AlphaFoldDB" id="A0A0B1QX55"/>
<dbReference type="EMBL" id="JTJJ01000136">
    <property type="protein sequence ID" value="KHJ65373.1"/>
    <property type="molecule type" value="Genomic_DNA"/>
</dbReference>
<protein>
    <recommendedName>
        <fullName evidence="4">Dehydrogenase</fullName>
    </recommendedName>
</protein>
<keyword evidence="1" id="KW-1133">Transmembrane helix</keyword>
<accession>A0A0B1QX55</accession>
<evidence type="ECO:0000313" key="3">
    <source>
        <dbReference type="Proteomes" id="UP000030853"/>
    </source>
</evidence>
<dbReference type="RefSeq" id="WP_039336725.1">
    <property type="nucleotide sequence ID" value="NZ_JTJJ01000136.1"/>
</dbReference>
<evidence type="ECO:0000256" key="1">
    <source>
        <dbReference type="SAM" id="Phobius"/>
    </source>
</evidence>
<reference evidence="2 3" key="1">
    <citation type="submission" date="2014-11" db="EMBL/GenBank/DDBJ databases">
        <title>Genome sequencing of Pantoea rodasii ND03.</title>
        <authorList>
            <person name="Muhamad Yunos N.Y."/>
            <person name="Chan K.-G."/>
        </authorList>
    </citation>
    <scope>NUCLEOTIDE SEQUENCE [LARGE SCALE GENOMIC DNA]</scope>
    <source>
        <strain evidence="2 3">ND03</strain>
    </source>
</reference>
<dbReference type="PROSITE" id="PS51318">
    <property type="entry name" value="TAT"/>
    <property type="match status" value="1"/>
</dbReference>
<dbReference type="Pfam" id="PF12318">
    <property type="entry name" value="FAD-SLDH"/>
    <property type="match status" value="1"/>
</dbReference>
<feature type="transmembrane region" description="Helical" evidence="1">
    <location>
        <begin position="20"/>
        <end position="41"/>
    </location>
</feature>
<evidence type="ECO:0000313" key="2">
    <source>
        <dbReference type="EMBL" id="KHJ65373.1"/>
    </source>
</evidence>
<dbReference type="InterPro" id="IPR024651">
    <property type="entry name" value="FAD-SLDH_ssu"/>
</dbReference>
<sequence>MSKLQDLPFGEVQLSRRRVLLSGVVIVAGGLVTSALPRMAFADSSKNFIPFMQISRLLVNHKLDDAVGQRMLALLELDHPELMVNLNHLLAIAKANNAQIVEDFFPAIPQGALQDLAHKIIFGWYTGCLEPKRSAKAFAYEQALTWHTTLDTITIPSYGISGPNNWQRTNTPVLPVPQF</sequence>
<proteinExistence type="predicted"/>
<dbReference type="Proteomes" id="UP000030853">
    <property type="component" value="Unassembled WGS sequence"/>
</dbReference>